<dbReference type="Proteomes" id="UP000789405">
    <property type="component" value="Unassembled WGS sequence"/>
</dbReference>
<reference evidence="1" key="1">
    <citation type="submission" date="2021-06" db="EMBL/GenBank/DDBJ databases">
        <authorList>
            <person name="Kallberg Y."/>
            <person name="Tangrot J."/>
            <person name="Rosling A."/>
        </authorList>
    </citation>
    <scope>NUCLEOTIDE SEQUENCE</scope>
    <source>
        <strain evidence="1">MA453B</strain>
    </source>
</reference>
<name>A0A9N9P3P9_9GLOM</name>
<accession>A0A9N9P3P9</accession>
<evidence type="ECO:0000313" key="2">
    <source>
        <dbReference type="Proteomes" id="UP000789405"/>
    </source>
</evidence>
<keyword evidence="2" id="KW-1185">Reference proteome</keyword>
<proteinExistence type="predicted"/>
<organism evidence="1 2">
    <name type="scientific">Dentiscutata erythropus</name>
    <dbReference type="NCBI Taxonomy" id="1348616"/>
    <lineage>
        <taxon>Eukaryota</taxon>
        <taxon>Fungi</taxon>
        <taxon>Fungi incertae sedis</taxon>
        <taxon>Mucoromycota</taxon>
        <taxon>Glomeromycotina</taxon>
        <taxon>Glomeromycetes</taxon>
        <taxon>Diversisporales</taxon>
        <taxon>Gigasporaceae</taxon>
        <taxon>Dentiscutata</taxon>
    </lineage>
</organism>
<gene>
    <name evidence="1" type="ORF">DERYTH_LOCUS20672</name>
</gene>
<evidence type="ECO:0000313" key="1">
    <source>
        <dbReference type="EMBL" id="CAG8787264.1"/>
    </source>
</evidence>
<dbReference type="AlphaFoldDB" id="A0A9N9P3P9"/>
<comment type="caution">
    <text evidence="1">The sequence shown here is derived from an EMBL/GenBank/DDBJ whole genome shotgun (WGS) entry which is preliminary data.</text>
</comment>
<feature type="non-terminal residue" evidence="1">
    <location>
        <position position="1"/>
    </location>
</feature>
<dbReference type="EMBL" id="CAJVPY010024780">
    <property type="protein sequence ID" value="CAG8787264.1"/>
    <property type="molecule type" value="Genomic_DNA"/>
</dbReference>
<sequence length="101" mass="12267">NLILVKMASFKTEEPEFKNLYLRDRSLFSCQQSLPLQNNIQHQYYNNMILVNIINQLQHDLYYQPHINHRQNFHHNNFSTHQNNQPQFNDPSIEQLVNVFR</sequence>
<protein>
    <submittedName>
        <fullName evidence="1">9030_t:CDS:1</fullName>
    </submittedName>
</protein>